<comment type="caution">
    <text evidence="2">The sequence shown here is derived from an EMBL/GenBank/DDBJ whole genome shotgun (WGS) entry which is preliminary data.</text>
</comment>
<dbReference type="InterPro" id="IPR011050">
    <property type="entry name" value="Pectin_lyase_fold/virulence"/>
</dbReference>
<evidence type="ECO:0000259" key="1">
    <source>
        <dbReference type="Pfam" id="PF13229"/>
    </source>
</evidence>
<gene>
    <name evidence="2" type="ORF">KJ970_04875</name>
</gene>
<organism evidence="2 3">
    <name type="scientific">Eiseniibacteriota bacterium</name>
    <dbReference type="NCBI Taxonomy" id="2212470"/>
    <lineage>
        <taxon>Bacteria</taxon>
        <taxon>Candidatus Eiseniibacteriota</taxon>
    </lineage>
</organism>
<evidence type="ECO:0000313" key="2">
    <source>
        <dbReference type="EMBL" id="MBU2690241.1"/>
    </source>
</evidence>
<dbReference type="InterPro" id="IPR039448">
    <property type="entry name" value="Beta_helix"/>
</dbReference>
<dbReference type="PANTHER" id="PTHR11319">
    <property type="entry name" value="G PROTEIN-COUPLED RECEPTOR-RELATED"/>
    <property type="match status" value="1"/>
</dbReference>
<feature type="domain" description="Right handed beta helix" evidence="1">
    <location>
        <begin position="115"/>
        <end position="285"/>
    </location>
</feature>
<dbReference type="Proteomes" id="UP000777784">
    <property type="component" value="Unassembled WGS sequence"/>
</dbReference>
<name>A0A948RUJ2_UNCEI</name>
<dbReference type="EMBL" id="JAHJDP010000027">
    <property type="protein sequence ID" value="MBU2690241.1"/>
    <property type="molecule type" value="Genomic_DNA"/>
</dbReference>
<dbReference type="InterPro" id="IPR012334">
    <property type="entry name" value="Pectin_lyas_fold"/>
</dbReference>
<evidence type="ECO:0000313" key="3">
    <source>
        <dbReference type="Proteomes" id="UP000777784"/>
    </source>
</evidence>
<sequence length="381" mass="40943">MRIRLFAAVLISLVLPVIGSATTWEIYPDGSGDAPTIQAGIDGAATGDSILINAGTYYERLTLPVDRDEFTLVGVGLPVIDADRFGFILGLSQEGTVFENLAFTQGHTYIGGVGTLSSREIWFRNCEFYNNTANLEGGCFAILNGGIAHFENCSFENNLAWGTGGGAIQVDEGGSIELEHCVFRGNHVVGITGNDGGGAIHFRNTSSCSIRFCLFEENTTDYEAGAIRSYNSPVSLYSNTFLDNEARTAAGACVLNTSGPQVVLMKNIFVNNRDPVKAIYLEGSDLLFDIECNDFWNHVESTVISPAWIDTNGNFSLNPLFCDPDNGDFTLHADSPCVPGNHPDGYECGLIGAYDVGCGMAGVPNAMVQNTTWGQIKATYR</sequence>
<dbReference type="AlphaFoldDB" id="A0A948RUJ2"/>
<proteinExistence type="predicted"/>
<protein>
    <submittedName>
        <fullName evidence="2">Right-handed parallel beta-helix repeat-containing protein</fullName>
    </submittedName>
</protein>
<dbReference type="PANTHER" id="PTHR11319:SF35">
    <property type="entry name" value="OUTER MEMBRANE PROTEIN PMPC-RELATED"/>
    <property type="match status" value="1"/>
</dbReference>
<dbReference type="Gene3D" id="2.160.20.10">
    <property type="entry name" value="Single-stranded right-handed beta-helix, Pectin lyase-like"/>
    <property type="match status" value="1"/>
</dbReference>
<dbReference type="SUPFAM" id="SSF51126">
    <property type="entry name" value="Pectin lyase-like"/>
    <property type="match status" value="1"/>
</dbReference>
<reference evidence="2" key="1">
    <citation type="submission" date="2021-05" db="EMBL/GenBank/DDBJ databases">
        <title>Energy efficiency and biological interactions define the core microbiome of deep oligotrophic groundwater.</title>
        <authorList>
            <person name="Mehrshad M."/>
            <person name="Lopez-Fernandez M."/>
            <person name="Bell E."/>
            <person name="Bernier-Latmani R."/>
            <person name="Bertilsson S."/>
            <person name="Dopson M."/>
        </authorList>
    </citation>
    <scope>NUCLEOTIDE SEQUENCE</scope>
    <source>
        <strain evidence="2">Modern_marine.mb.64</strain>
    </source>
</reference>
<accession>A0A948RUJ2</accession>
<dbReference type="Pfam" id="PF13229">
    <property type="entry name" value="Beta_helix"/>
    <property type="match status" value="1"/>
</dbReference>